<feature type="region of interest" description="Disordered" evidence="1">
    <location>
        <begin position="181"/>
        <end position="218"/>
    </location>
</feature>
<gene>
    <name evidence="2" type="ORF">BU24DRAFT_363308</name>
</gene>
<feature type="region of interest" description="Disordered" evidence="1">
    <location>
        <begin position="1"/>
        <end position="42"/>
    </location>
</feature>
<feature type="region of interest" description="Disordered" evidence="1">
    <location>
        <begin position="284"/>
        <end position="308"/>
    </location>
</feature>
<feature type="compositionally biased region" description="Acidic residues" evidence="1">
    <location>
        <begin position="27"/>
        <end position="37"/>
    </location>
</feature>
<dbReference type="AlphaFoldDB" id="A0A6A5YBZ0"/>
<sequence>MPPKKKGFIKPKGKAKPKANDPQTENDFLEAADEEEAGAGKWKAGDPAKATRFYNRAIDFYNAGLARYPNSFDLAYNKANLEYKMSEDERIIAILGNKIRLLEETLQSHRFALSLNSENTDVLFNTGQVLASLAEAILEEGSHDEAKIPARKFLEEATDIFTQCLDIQVREYEQIQHDIAQASEAQDDQNTAPSAPPAPTRRESSASSTSSSAQGEWATVLEPLTPETILETCTAQLAALTTLLGLYDPSDLLAQEFRAQTGLSTANTRIPTLITLIPTSPFTKPVDDPAPGPTLSIGSTANAEEPDSLPRDDALLAAANFKSNIAELQYRSHQSTAPQYAAQVSQIFAPLVESPAADTTNDPASKIGIVNALSGHADALIDLASSVHDMLSSSPSPSNEEQHEAVETQWTSLTLAQSILTKLTTPTNPPSLPPLSPSRLADIFLARGDTELFRFRIAAAKPVWAQSRGVLVGNAGVFYRNARAYAGRAGGGEVQRTADAKAVVAEVLKGVFGAGGAEAVVVNPGWKGRAGNVVGVLGQMVEEGVVGREDAEGV</sequence>
<accession>A0A6A5YBZ0</accession>
<proteinExistence type="predicted"/>
<dbReference type="Gene3D" id="1.25.40.10">
    <property type="entry name" value="Tetratricopeptide repeat domain"/>
    <property type="match status" value="1"/>
</dbReference>
<dbReference type="RefSeq" id="XP_033390539.1">
    <property type="nucleotide sequence ID" value="XM_033524207.1"/>
</dbReference>
<keyword evidence="3" id="KW-1185">Reference proteome</keyword>
<evidence type="ECO:0008006" key="4">
    <source>
        <dbReference type="Google" id="ProtNLM"/>
    </source>
</evidence>
<dbReference type="SUPFAM" id="SSF48452">
    <property type="entry name" value="TPR-like"/>
    <property type="match status" value="1"/>
</dbReference>
<evidence type="ECO:0000313" key="3">
    <source>
        <dbReference type="Proteomes" id="UP000799778"/>
    </source>
</evidence>
<dbReference type="EMBL" id="ML978066">
    <property type="protein sequence ID" value="KAF2022200.1"/>
    <property type="molecule type" value="Genomic_DNA"/>
</dbReference>
<dbReference type="OrthoDB" id="5328412at2759"/>
<protein>
    <recommendedName>
        <fullName evidence="4">TPR-like protein</fullName>
    </recommendedName>
</protein>
<dbReference type="Proteomes" id="UP000799778">
    <property type="component" value="Unassembled WGS sequence"/>
</dbReference>
<reference evidence="2" key="1">
    <citation type="journal article" date="2020" name="Stud. Mycol.">
        <title>101 Dothideomycetes genomes: a test case for predicting lifestyles and emergence of pathogens.</title>
        <authorList>
            <person name="Haridas S."/>
            <person name="Albert R."/>
            <person name="Binder M."/>
            <person name="Bloem J."/>
            <person name="Labutti K."/>
            <person name="Salamov A."/>
            <person name="Andreopoulos B."/>
            <person name="Baker S."/>
            <person name="Barry K."/>
            <person name="Bills G."/>
            <person name="Bluhm B."/>
            <person name="Cannon C."/>
            <person name="Castanera R."/>
            <person name="Culley D."/>
            <person name="Daum C."/>
            <person name="Ezra D."/>
            <person name="Gonzalez J."/>
            <person name="Henrissat B."/>
            <person name="Kuo A."/>
            <person name="Liang C."/>
            <person name="Lipzen A."/>
            <person name="Lutzoni F."/>
            <person name="Magnuson J."/>
            <person name="Mondo S."/>
            <person name="Nolan M."/>
            <person name="Ohm R."/>
            <person name="Pangilinan J."/>
            <person name="Park H.-J."/>
            <person name="Ramirez L."/>
            <person name="Alfaro M."/>
            <person name="Sun H."/>
            <person name="Tritt A."/>
            <person name="Yoshinaga Y."/>
            <person name="Zwiers L.-H."/>
            <person name="Turgeon B."/>
            <person name="Goodwin S."/>
            <person name="Spatafora J."/>
            <person name="Crous P."/>
            <person name="Grigoriev I."/>
        </authorList>
    </citation>
    <scope>NUCLEOTIDE SEQUENCE</scope>
    <source>
        <strain evidence="2">CBS 175.79</strain>
    </source>
</reference>
<evidence type="ECO:0000313" key="2">
    <source>
        <dbReference type="EMBL" id="KAF2022200.1"/>
    </source>
</evidence>
<dbReference type="GeneID" id="54281604"/>
<dbReference type="InterPro" id="IPR011990">
    <property type="entry name" value="TPR-like_helical_dom_sf"/>
</dbReference>
<name>A0A6A5YBZ0_9PLEO</name>
<evidence type="ECO:0000256" key="1">
    <source>
        <dbReference type="SAM" id="MobiDB-lite"/>
    </source>
</evidence>
<organism evidence="2 3">
    <name type="scientific">Aaosphaeria arxii CBS 175.79</name>
    <dbReference type="NCBI Taxonomy" id="1450172"/>
    <lineage>
        <taxon>Eukaryota</taxon>
        <taxon>Fungi</taxon>
        <taxon>Dikarya</taxon>
        <taxon>Ascomycota</taxon>
        <taxon>Pezizomycotina</taxon>
        <taxon>Dothideomycetes</taxon>
        <taxon>Pleosporomycetidae</taxon>
        <taxon>Pleosporales</taxon>
        <taxon>Pleosporales incertae sedis</taxon>
        <taxon>Aaosphaeria</taxon>
    </lineage>
</organism>
<feature type="non-terminal residue" evidence="2">
    <location>
        <position position="554"/>
    </location>
</feature>
<feature type="compositionally biased region" description="Basic residues" evidence="1">
    <location>
        <begin position="1"/>
        <end position="17"/>
    </location>
</feature>